<dbReference type="STRING" id="1507870.A0A1V8TAA0"/>
<name>A0A1V8TAA0_9PEZI</name>
<gene>
    <name evidence="2" type="ORF">B0A48_06159</name>
</gene>
<dbReference type="OrthoDB" id="5135333at2759"/>
<dbReference type="Pfam" id="PF06985">
    <property type="entry name" value="HET"/>
    <property type="match status" value="1"/>
</dbReference>
<comment type="caution">
    <text evidence="2">The sequence shown here is derived from an EMBL/GenBank/DDBJ whole genome shotgun (WGS) entry which is preliminary data.</text>
</comment>
<dbReference type="PANTHER" id="PTHR33112:SF12">
    <property type="entry name" value="HETEROKARYON INCOMPATIBILITY DOMAIN-CONTAINING PROTEIN"/>
    <property type="match status" value="1"/>
</dbReference>
<keyword evidence="3" id="KW-1185">Reference proteome</keyword>
<dbReference type="EMBL" id="NAJO01000012">
    <property type="protein sequence ID" value="OQO08289.1"/>
    <property type="molecule type" value="Genomic_DNA"/>
</dbReference>
<protein>
    <recommendedName>
        <fullName evidence="1">Heterokaryon incompatibility domain-containing protein</fullName>
    </recommendedName>
</protein>
<dbReference type="AlphaFoldDB" id="A0A1V8TAA0"/>
<organism evidence="2 3">
    <name type="scientific">Cryoendolithus antarcticus</name>
    <dbReference type="NCBI Taxonomy" id="1507870"/>
    <lineage>
        <taxon>Eukaryota</taxon>
        <taxon>Fungi</taxon>
        <taxon>Dikarya</taxon>
        <taxon>Ascomycota</taxon>
        <taxon>Pezizomycotina</taxon>
        <taxon>Dothideomycetes</taxon>
        <taxon>Dothideomycetidae</taxon>
        <taxon>Cladosporiales</taxon>
        <taxon>Cladosporiaceae</taxon>
        <taxon>Cryoendolithus</taxon>
    </lineage>
</organism>
<evidence type="ECO:0000313" key="2">
    <source>
        <dbReference type="EMBL" id="OQO08289.1"/>
    </source>
</evidence>
<dbReference type="Proteomes" id="UP000192596">
    <property type="component" value="Unassembled WGS sequence"/>
</dbReference>
<sequence>MAQIEAMADIYAGASLVVVAAHGDSASAGLAGITSVRSRIQYRESVRGIELSTYYDRAMDLEKSKWSSRAWTFQERHLAHRCLIFTASGAMLVAGRHVWEEAKYGSMARVPSRDIPTIGLGYDDDGFDCNARYARSVGLYTARSLSEPTDILNAYKGLLQIMRDSFRGSFVHGLPISEIDFALHWRPAHRQMIEPIRFRRRMSKNGKRLFPSWSWAGWDGPVSLEAVPAGLYSRVRWIDSTNQPVGTSELKGLKPVKLDHEGSEGGNEPKCCDQADLHADVGLLTLIGGEGLHVEVMLASFKREAGMRDTDDDAHPSVTLEERILLHDANGNGAGHISALRSTTTIGEEGSRYECIALCRVRNNASEPEEYDAEVEYDRWYVTDREECDMSACQGRDRLDTSCMRDPWGREWLDTEQYDATEPWCRYSVMLISRKPDPDGGPDLASRCGLRYCHIDGFYTVAPKWTRLQLV</sequence>
<dbReference type="InterPro" id="IPR010730">
    <property type="entry name" value="HET"/>
</dbReference>
<dbReference type="InParanoid" id="A0A1V8TAA0"/>
<evidence type="ECO:0000259" key="1">
    <source>
        <dbReference type="Pfam" id="PF06985"/>
    </source>
</evidence>
<evidence type="ECO:0000313" key="3">
    <source>
        <dbReference type="Proteomes" id="UP000192596"/>
    </source>
</evidence>
<feature type="domain" description="Heterokaryon incompatibility" evidence="1">
    <location>
        <begin position="2"/>
        <end position="75"/>
    </location>
</feature>
<reference evidence="3" key="1">
    <citation type="submission" date="2017-03" db="EMBL/GenBank/DDBJ databases">
        <title>Genomes of endolithic fungi from Antarctica.</title>
        <authorList>
            <person name="Coleine C."/>
            <person name="Masonjones S."/>
            <person name="Stajich J.E."/>
        </authorList>
    </citation>
    <scope>NUCLEOTIDE SEQUENCE [LARGE SCALE GENOMIC DNA]</scope>
    <source>
        <strain evidence="3">CCFEE 5527</strain>
    </source>
</reference>
<dbReference type="PANTHER" id="PTHR33112">
    <property type="entry name" value="DOMAIN PROTEIN, PUTATIVE-RELATED"/>
    <property type="match status" value="1"/>
</dbReference>
<proteinExistence type="predicted"/>
<accession>A0A1V8TAA0</accession>